<feature type="compositionally biased region" description="Polar residues" evidence="1">
    <location>
        <begin position="142"/>
        <end position="154"/>
    </location>
</feature>
<proteinExistence type="predicted"/>
<dbReference type="EMBL" id="MCFA01000086">
    <property type="protein sequence ID" value="ORY09467.1"/>
    <property type="molecule type" value="Genomic_DNA"/>
</dbReference>
<name>A0A1Y1ZHI6_9PLEO</name>
<evidence type="ECO:0000313" key="3">
    <source>
        <dbReference type="Proteomes" id="UP000193144"/>
    </source>
</evidence>
<accession>A0A1Y1ZHI6</accession>
<protein>
    <submittedName>
        <fullName evidence="2">Uncharacterized protein</fullName>
    </submittedName>
</protein>
<organism evidence="2 3">
    <name type="scientific">Clohesyomyces aquaticus</name>
    <dbReference type="NCBI Taxonomy" id="1231657"/>
    <lineage>
        <taxon>Eukaryota</taxon>
        <taxon>Fungi</taxon>
        <taxon>Dikarya</taxon>
        <taxon>Ascomycota</taxon>
        <taxon>Pezizomycotina</taxon>
        <taxon>Dothideomycetes</taxon>
        <taxon>Pleosporomycetidae</taxon>
        <taxon>Pleosporales</taxon>
        <taxon>Lindgomycetaceae</taxon>
        <taxon>Clohesyomyces</taxon>
    </lineage>
</organism>
<dbReference type="AlphaFoldDB" id="A0A1Y1ZHI6"/>
<sequence length="154" mass="16844">MHARTAGATSPAGSPFTVHQVVRHHCISINPIIYLHPPAATILPFCLPPRPGPLLPHLFYIAPVNCCSRSWHCFCCSLALHDRERSPPGLLPHLLHSVSARRFIAQVASRTTLAACRPPVPSRPASPDQRPRWTPGRGTLYQDPSSSQSSALRV</sequence>
<keyword evidence="3" id="KW-1185">Reference proteome</keyword>
<gene>
    <name evidence="2" type="ORF">BCR34DRAFT_589322</name>
</gene>
<dbReference type="Proteomes" id="UP000193144">
    <property type="component" value="Unassembled WGS sequence"/>
</dbReference>
<feature type="region of interest" description="Disordered" evidence="1">
    <location>
        <begin position="116"/>
        <end position="154"/>
    </location>
</feature>
<comment type="caution">
    <text evidence="2">The sequence shown here is derived from an EMBL/GenBank/DDBJ whole genome shotgun (WGS) entry which is preliminary data.</text>
</comment>
<evidence type="ECO:0000256" key="1">
    <source>
        <dbReference type="SAM" id="MobiDB-lite"/>
    </source>
</evidence>
<reference evidence="2 3" key="1">
    <citation type="submission" date="2016-07" db="EMBL/GenBank/DDBJ databases">
        <title>Pervasive Adenine N6-methylation of Active Genes in Fungi.</title>
        <authorList>
            <consortium name="DOE Joint Genome Institute"/>
            <person name="Mondo S.J."/>
            <person name="Dannebaum R.O."/>
            <person name="Kuo R.C."/>
            <person name="Labutti K."/>
            <person name="Haridas S."/>
            <person name="Kuo A."/>
            <person name="Salamov A."/>
            <person name="Ahrendt S.R."/>
            <person name="Lipzen A."/>
            <person name="Sullivan W."/>
            <person name="Andreopoulos W.B."/>
            <person name="Clum A."/>
            <person name="Lindquist E."/>
            <person name="Daum C."/>
            <person name="Ramamoorthy G.K."/>
            <person name="Gryganskyi A."/>
            <person name="Culley D."/>
            <person name="Magnuson J.K."/>
            <person name="James T.Y."/>
            <person name="O'Malley M.A."/>
            <person name="Stajich J.E."/>
            <person name="Spatafora J.W."/>
            <person name="Visel A."/>
            <person name="Grigoriev I.V."/>
        </authorList>
    </citation>
    <scope>NUCLEOTIDE SEQUENCE [LARGE SCALE GENOMIC DNA]</scope>
    <source>
        <strain evidence="2 3">CBS 115471</strain>
    </source>
</reference>
<evidence type="ECO:0000313" key="2">
    <source>
        <dbReference type="EMBL" id="ORY09467.1"/>
    </source>
</evidence>